<dbReference type="Gene3D" id="4.10.280.10">
    <property type="entry name" value="Helix-loop-helix DNA-binding domain"/>
    <property type="match status" value="1"/>
</dbReference>
<organism evidence="1 2">
    <name type="scientific">Neobacillus paridis</name>
    <dbReference type="NCBI Taxonomy" id="2803862"/>
    <lineage>
        <taxon>Bacteria</taxon>
        <taxon>Bacillati</taxon>
        <taxon>Bacillota</taxon>
        <taxon>Bacilli</taxon>
        <taxon>Bacillales</taxon>
        <taxon>Bacillaceae</taxon>
        <taxon>Neobacillus</taxon>
    </lineage>
</organism>
<protein>
    <submittedName>
        <fullName evidence="1">Aspartyl-phosphate phosphatase Spo0E family protein</fullName>
    </submittedName>
</protein>
<evidence type="ECO:0000313" key="1">
    <source>
        <dbReference type="EMBL" id="MBL4954788.1"/>
    </source>
</evidence>
<dbReference type="RefSeq" id="WP_202656029.1">
    <property type="nucleotide sequence ID" value="NZ_JAESWB010000365.1"/>
</dbReference>
<comment type="caution">
    <text evidence="1">The sequence shown here is derived from an EMBL/GenBank/DDBJ whole genome shotgun (WGS) entry which is preliminary data.</text>
</comment>
<dbReference type="EMBL" id="JAESWB010000365">
    <property type="protein sequence ID" value="MBL4954788.1"/>
    <property type="molecule type" value="Genomic_DNA"/>
</dbReference>
<accession>A0ABS1TU12</accession>
<proteinExistence type="predicted"/>
<name>A0ABS1TU12_9BACI</name>
<gene>
    <name evidence="1" type="ORF">JK635_21755</name>
</gene>
<sequence>MSMYERKVFLAIKIERLRKRMIKLGMEKGLSAEETLLASKKLDIALNELVSMEDKSGMCCKHSAS</sequence>
<dbReference type="SUPFAM" id="SSF140500">
    <property type="entry name" value="BAS1536-like"/>
    <property type="match status" value="1"/>
</dbReference>
<dbReference type="InterPro" id="IPR018540">
    <property type="entry name" value="Spo0E-like"/>
</dbReference>
<reference evidence="1 2" key="1">
    <citation type="submission" date="2021-01" db="EMBL/GenBank/DDBJ databases">
        <title>Genome public.</title>
        <authorList>
            <person name="Liu C."/>
            <person name="Sun Q."/>
        </authorList>
    </citation>
    <scope>NUCLEOTIDE SEQUENCE [LARGE SCALE GENOMIC DNA]</scope>
    <source>
        <strain evidence="1 2">YIM B02564</strain>
    </source>
</reference>
<dbReference type="Proteomes" id="UP000623967">
    <property type="component" value="Unassembled WGS sequence"/>
</dbReference>
<dbReference type="InterPro" id="IPR037208">
    <property type="entry name" value="Spo0E-like_sf"/>
</dbReference>
<evidence type="ECO:0000313" key="2">
    <source>
        <dbReference type="Proteomes" id="UP000623967"/>
    </source>
</evidence>
<keyword evidence="2" id="KW-1185">Reference proteome</keyword>
<dbReference type="InterPro" id="IPR036638">
    <property type="entry name" value="HLH_DNA-bd_sf"/>
</dbReference>
<dbReference type="Pfam" id="PF09388">
    <property type="entry name" value="SpoOE-like"/>
    <property type="match status" value="1"/>
</dbReference>